<evidence type="ECO:0000313" key="3">
    <source>
        <dbReference type="EMBL" id="KAG8567877.1"/>
    </source>
</evidence>
<feature type="compositionally biased region" description="Basic and acidic residues" evidence="1">
    <location>
        <begin position="332"/>
        <end position="365"/>
    </location>
</feature>
<keyword evidence="4" id="KW-1185">Reference proteome</keyword>
<dbReference type="Proteomes" id="UP000824782">
    <property type="component" value="Unassembled WGS sequence"/>
</dbReference>
<feature type="compositionally biased region" description="Low complexity" evidence="1">
    <location>
        <begin position="452"/>
        <end position="461"/>
    </location>
</feature>
<evidence type="ECO:0008006" key="5">
    <source>
        <dbReference type="Google" id="ProtNLM"/>
    </source>
</evidence>
<feature type="region of interest" description="Disordered" evidence="1">
    <location>
        <begin position="198"/>
        <end position="226"/>
    </location>
</feature>
<evidence type="ECO:0000313" key="4">
    <source>
        <dbReference type="Proteomes" id="UP000824782"/>
    </source>
</evidence>
<feature type="compositionally biased region" description="Basic and acidic residues" evidence="1">
    <location>
        <begin position="292"/>
        <end position="323"/>
    </location>
</feature>
<name>A0AAV7B5U0_ENGPU</name>
<keyword evidence="2" id="KW-0732">Signal</keyword>
<evidence type="ECO:0000256" key="1">
    <source>
        <dbReference type="SAM" id="MobiDB-lite"/>
    </source>
</evidence>
<dbReference type="SUPFAM" id="SSF57603">
    <property type="entry name" value="FnI-like domain"/>
    <property type="match status" value="1"/>
</dbReference>
<organism evidence="3 4">
    <name type="scientific">Engystomops pustulosus</name>
    <name type="common">Tungara frog</name>
    <name type="synonym">Physalaemus pustulosus</name>
    <dbReference type="NCBI Taxonomy" id="76066"/>
    <lineage>
        <taxon>Eukaryota</taxon>
        <taxon>Metazoa</taxon>
        <taxon>Chordata</taxon>
        <taxon>Craniata</taxon>
        <taxon>Vertebrata</taxon>
        <taxon>Euteleostomi</taxon>
        <taxon>Amphibia</taxon>
        <taxon>Batrachia</taxon>
        <taxon>Anura</taxon>
        <taxon>Neobatrachia</taxon>
        <taxon>Hyloidea</taxon>
        <taxon>Leptodactylidae</taxon>
        <taxon>Leiuperinae</taxon>
        <taxon>Engystomops</taxon>
    </lineage>
</organism>
<feature type="compositionally biased region" description="Basic and acidic residues" evidence="1">
    <location>
        <begin position="373"/>
        <end position="408"/>
    </location>
</feature>
<proteinExistence type="predicted"/>
<dbReference type="EMBL" id="WNYA01000006">
    <property type="protein sequence ID" value="KAG8567877.1"/>
    <property type="molecule type" value="Genomic_DNA"/>
</dbReference>
<accession>A0AAV7B5U0</accession>
<gene>
    <name evidence="3" type="ORF">GDO81_013814</name>
</gene>
<feature type="region of interest" description="Disordered" evidence="1">
    <location>
        <begin position="262"/>
        <end position="530"/>
    </location>
</feature>
<sequence>MGVLPIVVLSALCLLCPGAAEHRDDCHFEGKIYKDGDTVTINCFICECVNGEIKDCLSAVNCPVVADKKAPQNHEEINYSDEPNVFGSSDKTIPKRKKRSLFGKPKDSGNSAGASFSLGGGILGLQSGKNMVGEHTEVKASVGKQNNILDNIPNLIPKEVKVNASFQLGGTAGLGIQGGVGVNGDEEKRTQDELRRISEEKKESSGGIAGVGIQAGISANGGEEKRIQEELRKISEEKQEKTSGKISMNHETRIGNIEKDHVNINLNGGRKDSSEEDNSKEGKGTINVGGKFSHEHGSKEEHGEIDMKIKGVNKETSHEDNKGIRFGGKFGHGHESKEEHGKIEIKVKGGSKESSHGDSSEENKGTIKFGGKFGHEHGSKEEHGRIDIKITEENKGTSHEDNSEEHKGIKFGGKFGHGHESKELHGNIDIKIKGETKESSLGENSEEKKGSIKFGSKFGHGSQEHGKIGIKLKGGNGDSSEEDNSKEHKGAIKFGGKFGNGHGSKEEHGKIGVKIKGGNKDSSEEDDSKENKGIKLLFDWECNF</sequence>
<feature type="signal peptide" evidence="2">
    <location>
        <begin position="1"/>
        <end position="20"/>
    </location>
</feature>
<feature type="compositionally biased region" description="Basic and acidic residues" evidence="1">
    <location>
        <begin position="269"/>
        <end position="283"/>
    </location>
</feature>
<evidence type="ECO:0000256" key="2">
    <source>
        <dbReference type="SAM" id="SignalP"/>
    </source>
</evidence>
<protein>
    <recommendedName>
        <fullName evidence="5">VWFC domain-containing protein</fullName>
    </recommendedName>
</protein>
<feature type="chain" id="PRO_5043529497" description="VWFC domain-containing protein" evidence="2">
    <location>
        <begin position="21"/>
        <end position="544"/>
    </location>
</feature>
<reference evidence="3" key="1">
    <citation type="thesis" date="2020" institute="ProQuest LLC" country="789 East Eisenhower Parkway, Ann Arbor, MI, USA">
        <title>Comparative Genomics and Chromosome Evolution.</title>
        <authorList>
            <person name="Mudd A.B."/>
        </authorList>
    </citation>
    <scope>NUCLEOTIDE SEQUENCE</scope>
    <source>
        <strain evidence="3">237g6f4</strain>
        <tissue evidence="3">Blood</tissue>
    </source>
</reference>
<comment type="caution">
    <text evidence="3">The sequence shown here is derived from an EMBL/GenBank/DDBJ whole genome shotgun (WGS) entry which is preliminary data.</text>
</comment>
<dbReference type="AlphaFoldDB" id="A0AAV7B5U0"/>
<feature type="compositionally biased region" description="Basic and acidic residues" evidence="1">
    <location>
        <begin position="417"/>
        <end position="450"/>
    </location>
</feature>